<dbReference type="PIRSF" id="PIRSF006603">
    <property type="entry name" value="DinF"/>
    <property type="match status" value="1"/>
</dbReference>
<feature type="transmembrane region" description="Helical" evidence="10">
    <location>
        <begin position="89"/>
        <end position="111"/>
    </location>
</feature>
<dbReference type="GeneID" id="8778275"/>
<comment type="subcellular location">
    <subcellularLocation>
        <location evidence="1">Cell membrane</location>
        <topology evidence="1">Multi-pass membrane protein</topology>
    </subcellularLocation>
</comment>
<dbReference type="GO" id="GO:0006811">
    <property type="term" value="P:monoatomic ion transport"/>
    <property type="evidence" value="ECO:0007669"/>
    <property type="project" value="UniProtKB-KW"/>
</dbReference>
<dbReference type="InterPro" id="IPR048279">
    <property type="entry name" value="MdtK-like"/>
</dbReference>
<keyword evidence="4" id="KW-1003">Cell membrane</keyword>
<evidence type="ECO:0000256" key="6">
    <source>
        <dbReference type="ARBA" id="ARBA00022989"/>
    </source>
</evidence>
<feature type="transmembrane region" description="Helical" evidence="10">
    <location>
        <begin position="131"/>
        <end position="151"/>
    </location>
</feature>
<dbReference type="PaxDb" id="589924-Ferp_0769"/>
<feature type="transmembrane region" description="Helical" evidence="10">
    <location>
        <begin position="310"/>
        <end position="338"/>
    </location>
</feature>
<evidence type="ECO:0000256" key="3">
    <source>
        <dbReference type="ARBA" id="ARBA00022449"/>
    </source>
</evidence>
<evidence type="ECO:0000256" key="8">
    <source>
        <dbReference type="ARBA" id="ARBA00023136"/>
    </source>
</evidence>
<evidence type="ECO:0000256" key="10">
    <source>
        <dbReference type="SAM" id="Phobius"/>
    </source>
</evidence>
<dbReference type="SMR" id="D3RWS6"/>
<dbReference type="InterPro" id="IPR050222">
    <property type="entry name" value="MATE_MdtK"/>
</dbReference>
<dbReference type="eggNOG" id="arCOG01731">
    <property type="taxonomic scope" value="Archaea"/>
</dbReference>
<dbReference type="HOGENOM" id="CLU_012893_0_1_2"/>
<reference evidence="11 12" key="2">
    <citation type="journal article" date="2011" name="Stand. Genomic Sci.">
        <title>Complete genome sequence of Ferroglobus placidus AEDII12DO.</title>
        <authorList>
            <person name="Anderson I."/>
            <person name="Risso C."/>
            <person name="Holmes D."/>
            <person name="Lucas S."/>
            <person name="Copeland A."/>
            <person name="Lapidus A."/>
            <person name="Cheng J.F."/>
            <person name="Bruce D."/>
            <person name="Goodwin L."/>
            <person name="Pitluck S."/>
            <person name="Saunders E."/>
            <person name="Brettin T."/>
            <person name="Detter J.C."/>
            <person name="Han C."/>
            <person name="Tapia R."/>
            <person name="Larimer F."/>
            <person name="Land M."/>
            <person name="Hauser L."/>
            <person name="Woyke T."/>
            <person name="Lovley D."/>
            <person name="Kyrpides N."/>
            <person name="Ivanova N."/>
        </authorList>
    </citation>
    <scope>NUCLEOTIDE SEQUENCE [LARGE SCALE GENOMIC DNA]</scope>
    <source>
        <strain evidence="12">DSM 10642 / AEDII12DO</strain>
    </source>
</reference>
<keyword evidence="7" id="KW-0406">Ion transport</keyword>
<feature type="transmembrane region" description="Helical" evidence="10">
    <location>
        <begin position="163"/>
        <end position="184"/>
    </location>
</feature>
<dbReference type="InterPro" id="IPR002528">
    <property type="entry name" value="MATE_fam"/>
</dbReference>
<dbReference type="GO" id="GO:0015297">
    <property type="term" value="F:antiporter activity"/>
    <property type="evidence" value="ECO:0007669"/>
    <property type="project" value="UniProtKB-KW"/>
</dbReference>
<dbReference type="CDD" id="cd13147">
    <property type="entry name" value="MATE_MJ0709_like"/>
    <property type="match status" value="1"/>
</dbReference>
<dbReference type="AlphaFoldDB" id="D3RWS6"/>
<accession>D3RWS6</accession>
<feature type="transmembrane region" description="Helical" evidence="10">
    <location>
        <begin position="47"/>
        <end position="68"/>
    </location>
</feature>
<keyword evidence="5 10" id="KW-0812">Transmembrane</keyword>
<evidence type="ECO:0000313" key="11">
    <source>
        <dbReference type="EMBL" id="ADC64939.1"/>
    </source>
</evidence>
<proteinExistence type="predicted"/>
<dbReference type="Pfam" id="PF01554">
    <property type="entry name" value="MatE"/>
    <property type="match status" value="2"/>
</dbReference>
<dbReference type="RefSeq" id="WP_012965282.1">
    <property type="nucleotide sequence ID" value="NC_013849.1"/>
</dbReference>
<evidence type="ECO:0000256" key="1">
    <source>
        <dbReference type="ARBA" id="ARBA00004651"/>
    </source>
</evidence>
<keyword evidence="2" id="KW-0813">Transport</keyword>
<evidence type="ECO:0000256" key="2">
    <source>
        <dbReference type="ARBA" id="ARBA00022448"/>
    </source>
</evidence>
<feature type="transmembrane region" description="Helical" evidence="10">
    <location>
        <begin position="190"/>
        <end position="211"/>
    </location>
</feature>
<organism evidence="11 12">
    <name type="scientific">Ferroglobus placidus (strain DSM 10642 / AEDII12DO)</name>
    <dbReference type="NCBI Taxonomy" id="589924"/>
    <lineage>
        <taxon>Archaea</taxon>
        <taxon>Methanobacteriati</taxon>
        <taxon>Methanobacteriota</taxon>
        <taxon>Archaeoglobi</taxon>
        <taxon>Archaeoglobales</taxon>
        <taxon>Archaeoglobaceae</taxon>
        <taxon>Ferroglobus</taxon>
    </lineage>
</organism>
<reference evidence="12" key="1">
    <citation type="submission" date="2010-02" db="EMBL/GenBank/DDBJ databases">
        <title>Complete sequence of Ferroglobus placidus DSM 10642.</title>
        <authorList>
            <consortium name="US DOE Joint Genome Institute"/>
            <person name="Lucas S."/>
            <person name="Copeland A."/>
            <person name="Lapidus A."/>
            <person name="Cheng J.-F."/>
            <person name="Bruce D."/>
            <person name="Goodwin L."/>
            <person name="Pitluck S."/>
            <person name="Saunders E."/>
            <person name="Brettin T."/>
            <person name="Detter J.C."/>
            <person name="Han C."/>
            <person name="Tapia R."/>
            <person name="Larimer F."/>
            <person name="Land M."/>
            <person name="Hauser L."/>
            <person name="Kyrpides N."/>
            <person name="Ivanova N."/>
            <person name="Holmes D."/>
            <person name="Lovley D."/>
            <person name="Kyrpides N."/>
            <person name="Anderson I.J."/>
            <person name="Woyke T."/>
        </authorList>
    </citation>
    <scope>NUCLEOTIDE SEQUENCE [LARGE SCALE GENOMIC DNA]</scope>
    <source>
        <strain evidence="12">DSM 10642 / AEDII12DO</strain>
    </source>
</reference>
<dbReference type="KEGG" id="fpl:Ferp_0769"/>
<sequence>METVDILMGDPRKSIPKLSFPIIISNLAFTLYNFADGIWVAGLGAEALSAIGIFFPIFMIFLALSFGLSIGLSSAISRGIGGGKDVNNIANHGVIIGLIISLFLLTTHFKLEEILNLVGAREAVLALALNYGRIIVLASPLLVFNSVFVGILNGEGNTKMTMYANVAGSLVNILLDPVFIYILGLGISGAAFASVASMLISLLILICVFLTKRSFVRITLPEIRLDFRVIFDILRVGIPSSFSMLTMSVSMAILNSLIVKTDIYGVAVFTSAWRVLSFGFIPLFGIAAATTAVTGAAYGGKNVEKLKSALLYAVKLAFTVELGIAAAMILLSGKIAYLFTYSEKSEVIYEELVETLKIMPIFLPFAAFGFVSNSTFQGMGKGERVFVITFLRTVVLQLGLAFLFAFVLGLGFFGIVIGVTLGNVLASFVAFLWVIFTVRSLAHSKF</sequence>
<evidence type="ECO:0000256" key="5">
    <source>
        <dbReference type="ARBA" id="ARBA00022692"/>
    </source>
</evidence>
<dbReference type="EMBL" id="CP001899">
    <property type="protein sequence ID" value="ADC64939.1"/>
    <property type="molecule type" value="Genomic_DNA"/>
</dbReference>
<dbReference type="STRING" id="589924.Ferp_0769"/>
<gene>
    <name evidence="11" type="ordered locus">Ferp_0769</name>
</gene>
<name>D3RWS6_FERPA</name>
<feature type="transmembrane region" description="Helical" evidence="10">
    <location>
        <begin position="412"/>
        <end position="436"/>
    </location>
</feature>
<keyword evidence="3" id="KW-0050">Antiport</keyword>
<feature type="transmembrane region" description="Helical" evidence="10">
    <location>
        <begin position="358"/>
        <end position="376"/>
    </location>
</feature>
<feature type="transmembrane region" description="Helical" evidence="10">
    <location>
        <begin position="18"/>
        <end position="35"/>
    </location>
</feature>
<dbReference type="PANTHER" id="PTHR43298">
    <property type="entry name" value="MULTIDRUG RESISTANCE PROTEIN NORM-RELATED"/>
    <property type="match status" value="1"/>
</dbReference>
<protein>
    <recommendedName>
        <fullName evidence="9">Multidrug-efflux transporter</fullName>
    </recommendedName>
</protein>
<keyword evidence="8 10" id="KW-0472">Membrane</keyword>
<feature type="transmembrane region" description="Helical" evidence="10">
    <location>
        <begin position="278"/>
        <end position="298"/>
    </location>
</feature>
<dbReference type="GO" id="GO:0042910">
    <property type="term" value="F:xenobiotic transmembrane transporter activity"/>
    <property type="evidence" value="ECO:0007669"/>
    <property type="project" value="InterPro"/>
</dbReference>
<dbReference type="GO" id="GO:0005886">
    <property type="term" value="C:plasma membrane"/>
    <property type="evidence" value="ECO:0007669"/>
    <property type="project" value="UniProtKB-SubCell"/>
</dbReference>
<feature type="transmembrane region" description="Helical" evidence="10">
    <location>
        <begin position="232"/>
        <end position="258"/>
    </location>
</feature>
<feature type="transmembrane region" description="Helical" evidence="10">
    <location>
        <begin position="385"/>
        <end position="406"/>
    </location>
</feature>
<dbReference type="NCBIfam" id="TIGR00797">
    <property type="entry name" value="matE"/>
    <property type="match status" value="1"/>
</dbReference>
<evidence type="ECO:0000256" key="9">
    <source>
        <dbReference type="ARBA" id="ARBA00031636"/>
    </source>
</evidence>
<evidence type="ECO:0000313" key="12">
    <source>
        <dbReference type="Proteomes" id="UP000002613"/>
    </source>
</evidence>
<dbReference type="Proteomes" id="UP000002613">
    <property type="component" value="Chromosome"/>
</dbReference>
<keyword evidence="12" id="KW-1185">Reference proteome</keyword>
<dbReference type="PANTHER" id="PTHR43298:SF2">
    <property type="entry name" value="FMN_FAD EXPORTER YEEO-RELATED"/>
    <property type="match status" value="1"/>
</dbReference>
<evidence type="ECO:0000256" key="4">
    <source>
        <dbReference type="ARBA" id="ARBA00022475"/>
    </source>
</evidence>
<keyword evidence="6 10" id="KW-1133">Transmembrane helix</keyword>
<evidence type="ECO:0000256" key="7">
    <source>
        <dbReference type="ARBA" id="ARBA00023065"/>
    </source>
</evidence>